<dbReference type="InterPro" id="IPR015526">
    <property type="entry name" value="Frizzled/SFRP"/>
</dbReference>
<feature type="disulfide bond" evidence="9">
    <location>
        <begin position="316"/>
        <end position="340"/>
    </location>
</feature>
<evidence type="ECO:0000313" key="12">
    <source>
        <dbReference type="EMBL" id="KAG8237310.1"/>
    </source>
</evidence>
<dbReference type="FunFam" id="1.10.2000.10:FF:000001">
    <property type="entry name" value="secreted frizzled-related protein 2"/>
    <property type="match status" value="1"/>
</dbReference>
<dbReference type="GO" id="GO:0005615">
    <property type="term" value="C:extracellular space"/>
    <property type="evidence" value="ECO:0007669"/>
    <property type="project" value="TreeGrafter"/>
</dbReference>
<dbReference type="Gene3D" id="1.10.2000.10">
    <property type="entry name" value="Frizzled cysteine-rich domain"/>
    <property type="match status" value="1"/>
</dbReference>
<dbReference type="InterPro" id="IPR020067">
    <property type="entry name" value="Frizzled_dom"/>
</dbReference>
<keyword evidence="7" id="KW-0221">Differentiation</keyword>
<dbReference type="Proteomes" id="UP000792457">
    <property type="component" value="Unassembled WGS sequence"/>
</dbReference>
<dbReference type="GO" id="GO:0030154">
    <property type="term" value="P:cell differentiation"/>
    <property type="evidence" value="ECO:0007669"/>
    <property type="project" value="UniProtKB-KW"/>
</dbReference>
<evidence type="ECO:0000256" key="1">
    <source>
        <dbReference type="ARBA" id="ARBA00004613"/>
    </source>
</evidence>
<keyword evidence="8 9" id="KW-1015">Disulfide bond</keyword>
<dbReference type="PROSITE" id="PS50038">
    <property type="entry name" value="FZ"/>
    <property type="match status" value="1"/>
</dbReference>
<proteinExistence type="inferred from homology"/>
<evidence type="ECO:0000256" key="2">
    <source>
        <dbReference type="ARBA" id="ARBA00010054"/>
    </source>
</evidence>
<evidence type="ECO:0000313" key="13">
    <source>
        <dbReference type="Proteomes" id="UP000792457"/>
    </source>
</evidence>
<comment type="subcellular location">
    <subcellularLocation>
        <location evidence="1">Secreted</location>
    </subcellularLocation>
</comment>
<feature type="region of interest" description="Disordered" evidence="10">
    <location>
        <begin position="403"/>
        <end position="439"/>
    </location>
</feature>
<evidence type="ECO:0000256" key="10">
    <source>
        <dbReference type="SAM" id="MobiDB-lite"/>
    </source>
</evidence>
<organism evidence="12 13">
    <name type="scientific">Ladona fulva</name>
    <name type="common">Scarce chaser dragonfly</name>
    <name type="synonym">Libellula fulva</name>
    <dbReference type="NCBI Taxonomy" id="123851"/>
    <lineage>
        <taxon>Eukaryota</taxon>
        <taxon>Metazoa</taxon>
        <taxon>Ecdysozoa</taxon>
        <taxon>Arthropoda</taxon>
        <taxon>Hexapoda</taxon>
        <taxon>Insecta</taxon>
        <taxon>Pterygota</taxon>
        <taxon>Palaeoptera</taxon>
        <taxon>Odonata</taxon>
        <taxon>Epiprocta</taxon>
        <taxon>Anisoptera</taxon>
        <taxon>Libelluloidea</taxon>
        <taxon>Libellulidae</taxon>
        <taxon>Ladona</taxon>
    </lineage>
</organism>
<dbReference type="OrthoDB" id="10053709at2759"/>
<keyword evidence="5" id="KW-0879">Wnt signaling pathway</keyword>
<dbReference type="AlphaFoldDB" id="A0A8K0KM21"/>
<dbReference type="PANTHER" id="PTHR11309:SF148">
    <property type="entry name" value="SECRETED FRIZZLED-RELATED PROTEIN 1"/>
    <property type="match status" value="1"/>
</dbReference>
<evidence type="ECO:0000256" key="7">
    <source>
        <dbReference type="ARBA" id="ARBA00022782"/>
    </source>
</evidence>
<accession>A0A8K0KM21</accession>
<evidence type="ECO:0000256" key="4">
    <source>
        <dbReference type="ARBA" id="ARBA00022525"/>
    </source>
</evidence>
<comment type="similarity">
    <text evidence="2">Belongs to the secreted frizzled-related protein (sFRP) family.</text>
</comment>
<evidence type="ECO:0000259" key="11">
    <source>
        <dbReference type="PROSITE" id="PS50038"/>
    </source>
</evidence>
<comment type="caution">
    <text evidence="12">The sequence shown here is derived from an EMBL/GenBank/DDBJ whole genome shotgun (WGS) entry which is preliminary data.</text>
</comment>
<keyword evidence="13" id="KW-1185">Reference proteome</keyword>
<feature type="domain" description="FZ" evidence="11">
    <location>
        <begin position="236"/>
        <end position="353"/>
    </location>
</feature>
<reference evidence="12" key="1">
    <citation type="submission" date="2013-04" db="EMBL/GenBank/DDBJ databases">
        <authorList>
            <person name="Qu J."/>
            <person name="Murali S.C."/>
            <person name="Bandaranaike D."/>
            <person name="Bellair M."/>
            <person name="Blankenburg K."/>
            <person name="Chao H."/>
            <person name="Dinh H."/>
            <person name="Doddapaneni H."/>
            <person name="Downs B."/>
            <person name="Dugan-Rocha S."/>
            <person name="Elkadiri S."/>
            <person name="Gnanaolivu R.D."/>
            <person name="Hernandez B."/>
            <person name="Javaid M."/>
            <person name="Jayaseelan J.C."/>
            <person name="Lee S."/>
            <person name="Li M."/>
            <person name="Ming W."/>
            <person name="Munidasa M."/>
            <person name="Muniz J."/>
            <person name="Nguyen L."/>
            <person name="Ongeri F."/>
            <person name="Osuji N."/>
            <person name="Pu L.-L."/>
            <person name="Puazo M."/>
            <person name="Qu C."/>
            <person name="Quiroz J."/>
            <person name="Raj R."/>
            <person name="Weissenberger G."/>
            <person name="Xin Y."/>
            <person name="Zou X."/>
            <person name="Han Y."/>
            <person name="Richards S."/>
            <person name="Worley K."/>
            <person name="Muzny D."/>
            <person name="Gibbs R."/>
        </authorList>
    </citation>
    <scope>NUCLEOTIDE SEQUENCE</scope>
    <source>
        <strain evidence="12">Sampled in the wild</strain>
    </source>
</reference>
<name>A0A8K0KM21_LADFU</name>
<dbReference type="GO" id="GO:0060070">
    <property type="term" value="P:canonical Wnt signaling pathway"/>
    <property type="evidence" value="ECO:0007669"/>
    <property type="project" value="TreeGrafter"/>
</dbReference>
<sequence>MGDFGQDEEHVALQSSLPSLLATYWTSRVTWAGDGGRLPNLCSRLRVAERLGPPPSPPLPAQTLTEWSWAGRDGSLDSSCIAIPPQKVRLGDPQGHGGKRGRISGGSAGDRERASTRCLTSPAPQIRQLKATPREGGGPPPPPPPPPRRDAPPPSKRLAPPPAKPTSWSPLYPARRGRASRRSAMGRPTSLALRAWGLPLLALAATWLGPWSGAASAPGPPTAAYFADWGALGGRPALPKCVDIPRNMTLCRDIGYLTMRLPNLLDHDTMVEVSQQAVSWVPLLNVRCHPDTQRFLCSLFSPVCVDRLIYPCRSLCEKVKLGCEGRMKMYGYPWPEMLKCGKFPLDNDMCIAPQYHTDPSNDRSRLDKGVIYQSCNETTWPRKEPVCRFFYYSRLDGGIRSTNKRHRGVGGRLKGQVAPPGAHPSSSAGGPIPRDGAAA</sequence>
<evidence type="ECO:0000256" key="5">
    <source>
        <dbReference type="ARBA" id="ARBA00022687"/>
    </source>
</evidence>
<keyword evidence="3" id="KW-0217">Developmental protein</keyword>
<dbReference type="Pfam" id="PF01392">
    <property type="entry name" value="Fz"/>
    <property type="match status" value="1"/>
</dbReference>
<keyword evidence="6" id="KW-0732">Signal</keyword>
<evidence type="ECO:0000256" key="3">
    <source>
        <dbReference type="ARBA" id="ARBA00022473"/>
    </source>
</evidence>
<gene>
    <name evidence="12" type="ORF">J437_LFUL017494</name>
</gene>
<dbReference type="GO" id="GO:0017147">
    <property type="term" value="F:Wnt-protein binding"/>
    <property type="evidence" value="ECO:0007669"/>
    <property type="project" value="TreeGrafter"/>
</dbReference>
<dbReference type="GO" id="GO:0035567">
    <property type="term" value="P:non-canonical Wnt signaling pathway"/>
    <property type="evidence" value="ECO:0007669"/>
    <property type="project" value="TreeGrafter"/>
</dbReference>
<dbReference type="SMART" id="SM00063">
    <property type="entry name" value="FRI"/>
    <property type="match status" value="1"/>
</dbReference>
<evidence type="ECO:0000256" key="9">
    <source>
        <dbReference type="PROSITE-ProRule" id="PRU00090"/>
    </source>
</evidence>
<dbReference type="PANTHER" id="PTHR11309">
    <property type="entry name" value="FRIZZLED"/>
    <property type="match status" value="1"/>
</dbReference>
<dbReference type="SUPFAM" id="SSF63501">
    <property type="entry name" value="Frizzled cysteine-rich domain"/>
    <property type="match status" value="1"/>
</dbReference>
<evidence type="ECO:0000256" key="6">
    <source>
        <dbReference type="ARBA" id="ARBA00022729"/>
    </source>
</evidence>
<feature type="compositionally biased region" description="Pro residues" evidence="10">
    <location>
        <begin position="138"/>
        <end position="164"/>
    </location>
</feature>
<feature type="region of interest" description="Disordered" evidence="10">
    <location>
        <begin position="86"/>
        <end position="185"/>
    </location>
</feature>
<comment type="caution">
    <text evidence="9">Lacks conserved residue(s) required for the propagation of feature annotation.</text>
</comment>
<protein>
    <recommendedName>
        <fullName evidence="11">FZ domain-containing protein</fullName>
    </recommendedName>
</protein>
<keyword evidence="4" id="KW-0964">Secreted</keyword>
<feature type="disulfide bond" evidence="9">
    <location>
        <begin position="251"/>
        <end position="297"/>
    </location>
</feature>
<evidence type="ECO:0000256" key="8">
    <source>
        <dbReference type="ARBA" id="ARBA00023157"/>
    </source>
</evidence>
<reference evidence="12" key="2">
    <citation type="submission" date="2017-10" db="EMBL/GenBank/DDBJ databases">
        <title>Ladona fulva Genome sequencing and assembly.</title>
        <authorList>
            <person name="Murali S."/>
            <person name="Richards S."/>
            <person name="Bandaranaike D."/>
            <person name="Bellair M."/>
            <person name="Blankenburg K."/>
            <person name="Chao H."/>
            <person name="Dinh H."/>
            <person name="Doddapaneni H."/>
            <person name="Dugan-Rocha S."/>
            <person name="Elkadiri S."/>
            <person name="Gnanaolivu R."/>
            <person name="Hernandez B."/>
            <person name="Skinner E."/>
            <person name="Javaid M."/>
            <person name="Lee S."/>
            <person name="Li M."/>
            <person name="Ming W."/>
            <person name="Munidasa M."/>
            <person name="Muniz J."/>
            <person name="Nguyen L."/>
            <person name="Hughes D."/>
            <person name="Osuji N."/>
            <person name="Pu L.-L."/>
            <person name="Puazo M."/>
            <person name="Qu C."/>
            <person name="Quiroz J."/>
            <person name="Raj R."/>
            <person name="Weissenberger G."/>
            <person name="Xin Y."/>
            <person name="Zou X."/>
            <person name="Han Y."/>
            <person name="Worley K."/>
            <person name="Muzny D."/>
            <person name="Gibbs R."/>
        </authorList>
    </citation>
    <scope>NUCLEOTIDE SEQUENCE</scope>
    <source>
        <strain evidence="12">Sampled in the wild</strain>
    </source>
</reference>
<dbReference type="EMBL" id="KZ309150">
    <property type="protein sequence ID" value="KAG8237310.1"/>
    <property type="molecule type" value="Genomic_DNA"/>
</dbReference>
<dbReference type="InterPro" id="IPR036790">
    <property type="entry name" value="Frizzled_dom_sf"/>
</dbReference>